<dbReference type="EnsemblMetazoa" id="XM_014384148.2">
    <property type="protein sequence ID" value="XP_014239634.2"/>
    <property type="gene ID" value="LOC106661047"/>
</dbReference>
<dbReference type="RefSeq" id="XP_014239634.2">
    <property type="nucleotide sequence ID" value="XM_014384148.2"/>
</dbReference>
<dbReference type="KEGG" id="clec:106661047"/>
<proteinExistence type="predicted"/>
<sequence>MSHKISIFMAHMGLFGWVAGTFHALGKQESNFNSLPEEFQSPYFYDQFPNYYYGLPTTDFDYFNTYGYGFGGYPGYHPLSFGNFDQFGQGFGQYPFYGQNRQVSSGGFNTANAFRYASNFVKRGVPCFLKTRLKKQRLRLPSFAVCYLVKSLK</sequence>
<dbReference type="GeneID" id="106661047"/>
<feature type="chain" id="PRO_5035251542" evidence="1">
    <location>
        <begin position="21"/>
        <end position="153"/>
    </location>
</feature>
<keyword evidence="1" id="KW-0732">Signal</keyword>
<evidence type="ECO:0000256" key="1">
    <source>
        <dbReference type="SAM" id="SignalP"/>
    </source>
</evidence>
<feature type="signal peptide" evidence="1">
    <location>
        <begin position="1"/>
        <end position="20"/>
    </location>
</feature>
<keyword evidence="3" id="KW-1185">Reference proteome</keyword>
<evidence type="ECO:0000313" key="3">
    <source>
        <dbReference type="Proteomes" id="UP000494040"/>
    </source>
</evidence>
<reference evidence="2" key="1">
    <citation type="submission" date="2022-01" db="UniProtKB">
        <authorList>
            <consortium name="EnsemblMetazoa"/>
        </authorList>
    </citation>
    <scope>IDENTIFICATION</scope>
</reference>
<dbReference type="AlphaFoldDB" id="A0A8I6R8E5"/>
<organism evidence="2 3">
    <name type="scientific">Cimex lectularius</name>
    <name type="common">Bed bug</name>
    <name type="synonym">Acanthia lectularia</name>
    <dbReference type="NCBI Taxonomy" id="79782"/>
    <lineage>
        <taxon>Eukaryota</taxon>
        <taxon>Metazoa</taxon>
        <taxon>Ecdysozoa</taxon>
        <taxon>Arthropoda</taxon>
        <taxon>Hexapoda</taxon>
        <taxon>Insecta</taxon>
        <taxon>Pterygota</taxon>
        <taxon>Neoptera</taxon>
        <taxon>Paraneoptera</taxon>
        <taxon>Hemiptera</taxon>
        <taxon>Heteroptera</taxon>
        <taxon>Panheteroptera</taxon>
        <taxon>Cimicomorpha</taxon>
        <taxon>Cimicidae</taxon>
        <taxon>Cimex</taxon>
    </lineage>
</organism>
<protein>
    <submittedName>
        <fullName evidence="2">Uncharacterized protein</fullName>
    </submittedName>
</protein>
<evidence type="ECO:0000313" key="2">
    <source>
        <dbReference type="EnsemblMetazoa" id="XP_014239634.2"/>
    </source>
</evidence>
<accession>A0A8I6R8E5</accession>
<dbReference type="Proteomes" id="UP000494040">
    <property type="component" value="Unassembled WGS sequence"/>
</dbReference>
<name>A0A8I6R8E5_CIMLE</name>